<accession>A0A0L6Z803</accession>
<feature type="transmembrane region" description="Helical" evidence="6">
    <location>
        <begin position="87"/>
        <end position="111"/>
    </location>
</feature>
<dbReference type="STRING" id="36844.SAMN04488501_11920"/>
<dbReference type="AlphaFoldDB" id="A0A0L6Z803"/>
<dbReference type="Proteomes" id="UP000037043">
    <property type="component" value="Unassembled WGS sequence"/>
</dbReference>
<proteinExistence type="predicted"/>
<dbReference type="EMBL" id="LHUR01000028">
    <property type="protein sequence ID" value="KOA19101.1"/>
    <property type="molecule type" value="Genomic_DNA"/>
</dbReference>
<dbReference type="PANTHER" id="PTHR33931:SF2">
    <property type="entry name" value="HOLIN-LIKE PROTEIN CIDA"/>
    <property type="match status" value="1"/>
</dbReference>
<evidence type="ECO:0000313" key="7">
    <source>
        <dbReference type="EMBL" id="KOA19101.1"/>
    </source>
</evidence>
<dbReference type="PANTHER" id="PTHR33931">
    <property type="entry name" value="HOLIN-LIKE PROTEIN CIDA-RELATED"/>
    <property type="match status" value="1"/>
</dbReference>
<evidence type="ECO:0000256" key="2">
    <source>
        <dbReference type="ARBA" id="ARBA00022475"/>
    </source>
</evidence>
<protein>
    <submittedName>
        <fullName evidence="7">Antiholin-like protein LrgA</fullName>
    </submittedName>
</protein>
<evidence type="ECO:0000256" key="6">
    <source>
        <dbReference type="SAM" id="Phobius"/>
    </source>
</evidence>
<evidence type="ECO:0000256" key="1">
    <source>
        <dbReference type="ARBA" id="ARBA00004651"/>
    </source>
</evidence>
<evidence type="ECO:0000313" key="8">
    <source>
        <dbReference type="Proteomes" id="UP000037043"/>
    </source>
</evidence>
<dbReference type="PATRIC" id="fig|1121318.3.peg.2498"/>
<feature type="transmembrane region" description="Helical" evidence="6">
    <location>
        <begin position="58"/>
        <end position="81"/>
    </location>
</feature>
<keyword evidence="8" id="KW-1185">Reference proteome</keyword>
<keyword evidence="4 6" id="KW-1133">Transmembrane helix</keyword>
<evidence type="ECO:0000256" key="4">
    <source>
        <dbReference type="ARBA" id="ARBA00022989"/>
    </source>
</evidence>
<comment type="subcellular location">
    <subcellularLocation>
        <location evidence="1">Cell membrane</location>
        <topology evidence="1">Multi-pass membrane protein</topology>
    </subcellularLocation>
</comment>
<name>A0A0L6Z803_9CLOT</name>
<gene>
    <name evidence="7" type="primary">lrgA</name>
    <name evidence="7" type="ORF">CLHOM_24820</name>
</gene>
<evidence type="ECO:0000256" key="5">
    <source>
        <dbReference type="ARBA" id="ARBA00023136"/>
    </source>
</evidence>
<evidence type="ECO:0000256" key="3">
    <source>
        <dbReference type="ARBA" id="ARBA00022692"/>
    </source>
</evidence>
<dbReference type="RefSeq" id="WP_052221988.1">
    <property type="nucleotide sequence ID" value="NZ_LHUR01000028.1"/>
</dbReference>
<keyword evidence="2" id="KW-1003">Cell membrane</keyword>
<reference evidence="8" key="1">
    <citation type="submission" date="2015-08" db="EMBL/GenBank/DDBJ databases">
        <title>Genome sequence of the strict anaerobe Clostridium homopropionicum LuHBu1 (DSM 5847T).</title>
        <authorList>
            <person name="Poehlein A."/>
            <person name="Beck M."/>
            <person name="Schiel-Bengelsdorf B."/>
            <person name="Bengelsdorf F.R."/>
            <person name="Daniel R."/>
            <person name="Duerre P."/>
        </authorList>
    </citation>
    <scope>NUCLEOTIDE SEQUENCE [LARGE SCALE GENOMIC DNA]</scope>
    <source>
        <strain evidence="8">DSM 5847</strain>
    </source>
</reference>
<dbReference type="Pfam" id="PF03788">
    <property type="entry name" value="LrgA"/>
    <property type="match status" value="1"/>
</dbReference>
<sequence>MKLLGQITIVFGIYFLGELISKTFHLPIPGNVLGMVILLACLYKGIIKVDKIQEISNFLLDNLTFLFLPGGVALISILSILKENLLPIVIICVVSTVIILVSTGAIVQFLIRRGAK</sequence>
<keyword evidence="5 6" id="KW-0472">Membrane</keyword>
<keyword evidence="3 6" id="KW-0812">Transmembrane</keyword>
<comment type="caution">
    <text evidence="7">The sequence shown here is derived from an EMBL/GenBank/DDBJ whole genome shotgun (WGS) entry which is preliminary data.</text>
</comment>
<organism evidence="7 8">
    <name type="scientific">Clostridium homopropionicum DSM 5847</name>
    <dbReference type="NCBI Taxonomy" id="1121318"/>
    <lineage>
        <taxon>Bacteria</taxon>
        <taxon>Bacillati</taxon>
        <taxon>Bacillota</taxon>
        <taxon>Clostridia</taxon>
        <taxon>Eubacteriales</taxon>
        <taxon>Clostridiaceae</taxon>
        <taxon>Clostridium</taxon>
    </lineage>
</organism>
<dbReference type="GO" id="GO:0005886">
    <property type="term" value="C:plasma membrane"/>
    <property type="evidence" value="ECO:0007669"/>
    <property type="project" value="UniProtKB-SubCell"/>
</dbReference>
<feature type="transmembrane region" description="Helical" evidence="6">
    <location>
        <begin position="27"/>
        <end position="46"/>
    </location>
</feature>
<dbReference type="InterPro" id="IPR005538">
    <property type="entry name" value="LrgA/CidA"/>
</dbReference>